<gene>
    <name evidence="1" type="ORF">Atep_16770</name>
</gene>
<name>A0ABN6GAP7_9GAMM</name>
<evidence type="ECO:0000313" key="2">
    <source>
        <dbReference type="Proteomes" id="UP000680679"/>
    </source>
</evidence>
<accession>A0ABN6GAP7</accession>
<dbReference type="Proteomes" id="UP000680679">
    <property type="component" value="Chromosome"/>
</dbReference>
<keyword evidence="2" id="KW-1185">Reference proteome</keyword>
<dbReference type="EMBL" id="AP024563">
    <property type="protein sequence ID" value="BCU07000.1"/>
    <property type="molecule type" value="Genomic_DNA"/>
</dbReference>
<sequence length="47" mass="5323">MNARSERPTDTEPLVIDHVESLHGIDTPLVMIRPSIFQRPSERRGAP</sequence>
<evidence type="ECO:0000313" key="1">
    <source>
        <dbReference type="EMBL" id="BCU07000.1"/>
    </source>
</evidence>
<proteinExistence type="predicted"/>
<protein>
    <submittedName>
        <fullName evidence="1">Uncharacterized protein</fullName>
    </submittedName>
</protein>
<organism evidence="1 2">
    <name type="scientific">Allochromatium tepidum</name>
    <dbReference type="NCBI Taxonomy" id="553982"/>
    <lineage>
        <taxon>Bacteria</taxon>
        <taxon>Pseudomonadati</taxon>
        <taxon>Pseudomonadota</taxon>
        <taxon>Gammaproteobacteria</taxon>
        <taxon>Chromatiales</taxon>
        <taxon>Chromatiaceae</taxon>
        <taxon>Allochromatium</taxon>
    </lineage>
</organism>
<reference evidence="1 2" key="1">
    <citation type="submission" date="2021-04" db="EMBL/GenBank/DDBJ databases">
        <title>Complete genome sequencing of Allochromatium tepidum strain NZ.</title>
        <authorList>
            <person name="Tsukatani Y."/>
            <person name="Mori H."/>
        </authorList>
    </citation>
    <scope>NUCLEOTIDE SEQUENCE [LARGE SCALE GENOMIC DNA]</scope>
    <source>
        <strain evidence="1 2">NZ</strain>
    </source>
</reference>
<dbReference type="RefSeq" id="WP_213378003.1">
    <property type="nucleotide sequence ID" value="NZ_AP024563.1"/>
</dbReference>